<protein>
    <submittedName>
        <fullName evidence="2">Receptor-type adenlyate cyclase</fullName>
    </submittedName>
</protein>
<comment type="caution">
    <text evidence="2">The sequence shown here is derived from an EMBL/GenBank/DDBJ whole genome shotgun (WGS) entry which is preliminary data.</text>
</comment>
<dbReference type="GeneID" id="40323119"/>
<dbReference type="Gene3D" id="3.40.50.2300">
    <property type="match status" value="2"/>
</dbReference>
<dbReference type="RefSeq" id="XP_029223555.1">
    <property type="nucleotide sequence ID" value="XM_029376325.1"/>
</dbReference>
<organism evidence="2 3">
    <name type="scientific">Trypanosoma conorhini</name>
    <dbReference type="NCBI Taxonomy" id="83891"/>
    <lineage>
        <taxon>Eukaryota</taxon>
        <taxon>Discoba</taxon>
        <taxon>Euglenozoa</taxon>
        <taxon>Kinetoplastea</taxon>
        <taxon>Metakinetoplastina</taxon>
        <taxon>Trypanosomatida</taxon>
        <taxon>Trypanosomatidae</taxon>
        <taxon>Trypanosoma</taxon>
    </lineage>
</organism>
<dbReference type="InterPro" id="IPR028082">
    <property type="entry name" value="Peripla_BP_I"/>
</dbReference>
<keyword evidence="3" id="KW-1185">Reference proteome</keyword>
<name>A0A422MVN3_9TRYP</name>
<dbReference type="SUPFAM" id="SSF53822">
    <property type="entry name" value="Periplasmic binding protein-like I"/>
    <property type="match status" value="1"/>
</dbReference>
<dbReference type="Pfam" id="PF25495">
    <property type="entry name" value="Peripla_BP_A-cyclase_1"/>
    <property type="match status" value="1"/>
</dbReference>
<keyword evidence="2" id="KW-0675">Receptor</keyword>
<reference evidence="2 3" key="1">
    <citation type="journal article" date="2018" name="BMC Genomics">
        <title>Genomic comparison of Trypanosoma conorhini and Trypanosoma rangeli to Trypanosoma cruzi strains of high and low virulence.</title>
        <authorList>
            <person name="Bradwell K.R."/>
            <person name="Koparde V.N."/>
            <person name="Matveyev A.V."/>
            <person name="Serrano M.G."/>
            <person name="Alves J.M."/>
            <person name="Parikh H."/>
            <person name="Huang B."/>
            <person name="Lee V."/>
            <person name="Espinosa-Alvarez O."/>
            <person name="Ortiz P.A."/>
            <person name="Costa-Martins A.G."/>
            <person name="Teixeira M.M."/>
            <person name="Buck G.A."/>
        </authorList>
    </citation>
    <scope>NUCLEOTIDE SEQUENCE [LARGE SCALE GENOMIC DNA]</scope>
    <source>
        <strain evidence="2 3">025E</strain>
    </source>
</reference>
<feature type="domain" description="Receptor-type adenylate cyclase GRESAG 4.1/3 periplasmic binding protein-like" evidence="1">
    <location>
        <begin position="23"/>
        <end position="165"/>
    </location>
</feature>
<dbReference type="Proteomes" id="UP000284403">
    <property type="component" value="Unassembled WGS sequence"/>
</dbReference>
<proteinExistence type="predicted"/>
<evidence type="ECO:0000259" key="1">
    <source>
        <dbReference type="Pfam" id="PF25495"/>
    </source>
</evidence>
<evidence type="ECO:0000313" key="2">
    <source>
        <dbReference type="EMBL" id="RNE97249.1"/>
    </source>
</evidence>
<dbReference type="OrthoDB" id="252255at2759"/>
<accession>A0A422MVN3</accession>
<evidence type="ECO:0000313" key="3">
    <source>
        <dbReference type="Proteomes" id="UP000284403"/>
    </source>
</evidence>
<dbReference type="AlphaFoldDB" id="A0A422MVN3"/>
<dbReference type="InterPro" id="IPR057399">
    <property type="entry name" value="GRESAG4.1/3_peripasmic_1"/>
</dbReference>
<dbReference type="EMBL" id="MKKU01001158">
    <property type="protein sequence ID" value="RNE97249.1"/>
    <property type="molecule type" value="Genomic_DNA"/>
</dbReference>
<sequence>MTGSSVVRGWNSNLYFLRAGPAAELLALLRYAVTQLRVLRLGFMYLQGDFYGRTEYEQAQDVMSKMGYEFCGVFTVKTASSGEADPNEFDDVWKRFAATQPQAVIVFGSPLAATGEFVTRMLKDDRTAGAYLLASVGLQPTVLDTWRAAVAGGVKFVPGQVITTGTNPLAKDARHEAIQRFQAVMQD</sequence>
<dbReference type="FunFam" id="3.40.50.2300:FF:000162">
    <property type="entry name" value="Receptor-type adenylate cyclase GRESAG 4, putative"/>
    <property type="match status" value="1"/>
</dbReference>
<gene>
    <name evidence="2" type="ORF">Tco025E_09508</name>
</gene>